<keyword evidence="13" id="KW-0997">Cell inner membrane</keyword>
<evidence type="ECO:0000256" key="4">
    <source>
        <dbReference type="ARBA" id="ARBA00016337"/>
    </source>
</evidence>
<protein>
    <recommendedName>
        <fullName evidence="4 12">FAD:protein FMN transferase</fullName>
        <ecNumber evidence="3 12">2.7.1.180</ecNumber>
    </recommendedName>
    <alternativeName>
        <fullName evidence="10 12">Flavin transferase</fullName>
    </alternativeName>
</protein>
<dbReference type="Pfam" id="PF02424">
    <property type="entry name" value="ApbE"/>
    <property type="match status" value="1"/>
</dbReference>
<evidence type="ECO:0000256" key="13">
    <source>
        <dbReference type="RuleBase" id="RU363002"/>
    </source>
</evidence>
<comment type="similarity">
    <text evidence="2 12 13">Belongs to the ApbE family.</text>
</comment>
<proteinExistence type="inferred from homology"/>
<name>A0ABV9JGS0_9GAMM</name>
<evidence type="ECO:0000256" key="7">
    <source>
        <dbReference type="ARBA" id="ARBA00022723"/>
    </source>
</evidence>
<sequence length="340" mass="37674">MLRNLLLFTLLAGLTACSDPGPQKVKLEGHTMGTTYHITYIDPTGQQDEQQIQQKIDALLLQVNQVASTYMPDSELSRFNSMQSTTPVQASAMMQLLVREALQLGDLTQGYLDPTVGPLVNLWGFGPTHRPEKAPSDAEIAAMLPQIGYHQIQLNGDQLSKTRPELYIDMSSFAKGYGVDAVAELLDQNQIHNYLVEIGGELKTKGQSLAQKDWVIAVEKPMTDEQVVQRLFQPKDNAVATSGDYRIFFEENGQRFSHLIDPKTGRPVTHRVASVTVVHPSCMRADGLATGFLVMGVDKALEIANAEQLAVMLIEKNPDGSFTEHYSEAFKPYLHQMSQN</sequence>
<keyword evidence="15" id="KW-1185">Reference proteome</keyword>
<dbReference type="EMBL" id="JBHSGB010000002">
    <property type="protein sequence ID" value="MFC4653910.1"/>
    <property type="molecule type" value="Genomic_DNA"/>
</dbReference>
<evidence type="ECO:0000256" key="6">
    <source>
        <dbReference type="ARBA" id="ARBA00022679"/>
    </source>
</evidence>
<keyword evidence="5 12" id="KW-0285">Flavoprotein</keyword>
<evidence type="ECO:0000313" key="15">
    <source>
        <dbReference type="Proteomes" id="UP001595962"/>
    </source>
</evidence>
<keyword evidence="13" id="KW-0449">Lipoprotein</keyword>
<dbReference type="PROSITE" id="PS51257">
    <property type="entry name" value="PROKAR_LIPOPROTEIN"/>
    <property type="match status" value="1"/>
</dbReference>
<dbReference type="PANTHER" id="PTHR30040">
    <property type="entry name" value="THIAMINE BIOSYNTHESIS LIPOPROTEIN APBE"/>
    <property type="match status" value="1"/>
</dbReference>
<keyword evidence="6 12" id="KW-0808">Transferase</keyword>
<dbReference type="PANTHER" id="PTHR30040:SF2">
    <property type="entry name" value="FAD:PROTEIN FMN TRANSFERASE"/>
    <property type="match status" value="1"/>
</dbReference>
<keyword evidence="8 12" id="KW-0274">FAD</keyword>
<keyword evidence="7 12" id="KW-0479">Metal-binding</keyword>
<evidence type="ECO:0000256" key="8">
    <source>
        <dbReference type="ARBA" id="ARBA00022827"/>
    </source>
</evidence>
<comment type="cofactor">
    <cofactor evidence="1 13">
        <name>Mg(2+)</name>
        <dbReference type="ChEBI" id="CHEBI:18420"/>
    </cofactor>
</comment>
<reference evidence="15" key="1">
    <citation type="journal article" date="2019" name="Int. J. Syst. Evol. Microbiol.">
        <title>The Global Catalogue of Microorganisms (GCM) 10K type strain sequencing project: providing services to taxonomists for standard genome sequencing and annotation.</title>
        <authorList>
            <consortium name="The Broad Institute Genomics Platform"/>
            <consortium name="The Broad Institute Genome Sequencing Center for Infectious Disease"/>
            <person name="Wu L."/>
            <person name="Ma J."/>
        </authorList>
    </citation>
    <scope>NUCLEOTIDE SEQUENCE [LARGE SCALE GENOMIC DNA]</scope>
    <source>
        <strain evidence="15">DT28</strain>
    </source>
</reference>
<dbReference type="GO" id="GO:0016740">
    <property type="term" value="F:transferase activity"/>
    <property type="evidence" value="ECO:0007669"/>
    <property type="project" value="UniProtKB-KW"/>
</dbReference>
<evidence type="ECO:0000256" key="3">
    <source>
        <dbReference type="ARBA" id="ARBA00011955"/>
    </source>
</evidence>
<evidence type="ECO:0000256" key="5">
    <source>
        <dbReference type="ARBA" id="ARBA00022630"/>
    </source>
</evidence>
<keyword evidence="13" id="KW-0472">Membrane</keyword>
<comment type="caution">
    <text evidence="14">The sequence shown here is derived from an EMBL/GenBank/DDBJ whole genome shotgun (WGS) entry which is preliminary data.</text>
</comment>
<dbReference type="PIRSF" id="PIRSF006268">
    <property type="entry name" value="ApbE"/>
    <property type="match status" value="1"/>
</dbReference>
<dbReference type="SUPFAM" id="SSF143631">
    <property type="entry name" value="ApbE-like"/>
    <property type="match status" value="1"/>
</dbReference>
<accession>A0ABV9JGS0</accession>
<evidence type="ECO:0000313" key="14">
    <source>
        <dbReference type="EMBL" id="MFC4653910.1"/>
    </source>
</evidence>
<dbReference type="EC" id="2.7.1.180" evidence="3 12"/>
<keyword evidence="9 12" id="KW-0460">Magnesium</keyword>
<dbReference type="Proteomes" id="UP001595962">
    <property type="component" value="Unassembled WGS sequence"/>
</dbReference>
<evidence type="ECO:0000256" key="1">
    <source>
        <dbReference type="ARBA" id="ARBA00001946"/>
    </source>
</evidence>
<comment type="function">
    <text evidence="13">Flavin transferase that catalyzes the transfer of the FMN moiety of FAD and its covalent binding to the hydroxyl group of a threonine residue in a target flavoprotein.</text>
</comment>
<gene>
    <name evidence="14" type="ORF">ACFO3I_02605</name>
</gene>
<dbReference type="Gene3D" id="3.10.520.10">
    <property type="entry name" value="ApbE-like domains"/>
    <property type="match status" value="1"/>
</dbReference>
<organism evidence="14 15">
    <name type="scientific">Rheinheimera marina</name>
    <dbReference type="NCBI Taxonomy" id="1774958"/>
    <lineage>
        <taxon>Bacteria</taxon>
        <taxon>Pseudomonadati</taxon>
        <taxon>Pseudomonadota</taxon>
        <taxon>Gammaproteobacteria</taxon>
        <taxon>Chromatiales</taxon>
        <taxon>Chromatiaceae</taxon>
        <taxon>Rheinheimera</taxon>
    </lineage>
</organism>
<evidence type="ECO:0000256" key="2">
    <source>
        <dbReference type="ARBA" id="ARBA00008282"/>
    </source>
</evidence>
<evidence type="ECO:0000256" key="12">
    <source>
        <dbReference type="PIRNR" id="PIRNR006268"/>
    </source>
</evidence>
<evidence type="ECO:0000256" key="10">
    <source>
        <dbReference type="ARBA" id="ARBA00031306"/>
    </source>
</evidence>
<keyword evidence="13" id="KW-1003">Cell membrane</keyword>
<evidence type="ECO:0000256" key="11">
    <source>
        <dbReference type="ARBA" id="ARBA00048540"/>
    </source>
</evidence>
<dbReference type="InterPro" id="IPR024932">
    <property type="entry name" value="ApbE"/>
</dbReference>
<comment type="catalytic activity">
    <reaction evidence="11 12 13">
        <text>L-threonyl-[protein] + FAD = FMN-L-threonyl-[protein] + AMP + H(+)</text>
        <dbReference type="Rhea" id="RHEA:36847"/>
        <dbReference type="Rhea" id="RHEA-COMP:11060"/>
        <dbReference type="Rhea" id="RHEA-COMP:11061"/>
        <dbReference type="ChEBI" id="CHEBI:15378"/>
        <dbReference type="ChEBI" id="CHEBI:30013"/>
        <dbReference type="ChEBI" id="CHEBI:57692"/>
        <dbReference type="ChEBI" id="CHEBI:74257"/>
        <dbReference type="ChEBI" id="CHEBI:456215"/>
        <dbReference type="EC" id="2.7.1.180"/>
    </reaction>
</comment>
<dbReference type="InterPro" id="IPR003374">
    <property type="entry name" value="ApbE-like_sf"/>
</dbReference>
<comment type="subcellular location">
    <subcellularLocation>
        <location evidence="13">Cell inner membrane</location>
        <topology evidence="13">Lipid-anchor</topology>
        <orientation evidence="13">Periplasmic side</orientation>
    </subcellularLocation>
</comment>
<evidence type="ECO:0000256" key="9">
    <source>
        <dbReference type="ARBA" id="ARBA00022842"/>
    </source>
</evidence>
<dbReference type="RefSeq" id="WP_377331506.1">
    <property type="nucleotide sequence ID" value="NZ_JBHSGB010000002.1"/>
</dbReference>